<dbReference type="PANTHER" id="PTHR33678:SF1">
    <property type="entry name" value="BLL1576 PROTEIN"/>
    <property type="match status" value="1"/>
</dbReference>
<keyword evidence="4" id="KW-1185">Reference proteome</keyword>
<evidence type="ECO:0000313" key="4">
    <source>
        <dbReference type="Proteomes" id="UP000555393"/>
    </source>
</evidence>
<accession>A0A841LWF4</accession>
<dbReference type="NCBIfam" id="NF033517">
    <property type="entry name" value="transpos_IS66"/>
    <property type="match status" value="1"/>
</dbReference>
<protein>
    <recommendedName>
        <fullName evidence="5">IS66 family transposase</fullName>
    </recommendedName>
</protein>
<sequence>MVYFYAPGRAGENAETFLSGFNGILQVDGYQGYNRLTRPSRKGGDPIRVANCWAHARRKLKEIYDRDGSEIAAEGLRRIAEIYAVEADIRGHAPSQRLSERQTRSAPLVTAFGDWLQAQRRKISGKSRLGEKLAYIHNHWEGLQAFLSDGRVEIDNNCIENLIRPIALNRKNALFAGHDEGGIAWGRIASLIETCKINGVEPFVYLRDTLTAIANGHPQSRLDELLPWSFKPSS</sequence>
<evidence type="ECO:0008006" key="5">
    <source>
        <dbReference type="Google" id="ProtNLM"/>
    </source>
</evidence>
<dbReference type="Proteomes" id="UP000555393">
    <property type="component" value="Unassembled WGS sequence"/>
</dbReference>
<dbReference type="PANTHER" id="PTHR33678">
    <property type="entry name" value="BLL1576 PROTEIN"/>
    <property type="match status" value="1"/>
</dbReference>
<dbReference type="AlphaFoldDB" id="A0A841LWF4"/>
<evidence type="ECO:0000259" key="2">
    <source>
        <dbReference type="Pfam" id="PF13817"/>
    </source>
</evidence>
<evidence type="ECO:0000259" key="1">
    <source>
        <dbReference type="Pfam" id="PF03050"/>
    </source>
</evidence>
<dbReference type="InterPro" id="IPR052344">
    <property type="entry name" value="Transposase-related"/>
</dbReference>
<gene>
    <name evidence="3" type="ORF">FHS77_003314</name>
</gene>
<feature type="domain" description="Transposase IS66 C-terminal" evidence="2">
    <location>
        <begin position="190"/>
        <end position="228"/>
    </location>
</feature>
<dbReference type="EMBL" id="JACIIU010000083">
    <property type="protein sequence ID" value="MBB6262725.1"/>
    <property type="molecule type" value="Genomic_DNA"/>
</dbReference>
<comment type="caution">
    <text evidence="3">The sequence shown here is derived from an EMBL/GenBank/DDBJ whole genome shotgun (WGS) entry which is preliminary data.</text>
</comment>
<organism evidence="3 4">
    <name type="scientific">Paenochrobactrum gallinarii</name>
    <dbReference type="NCBI Taxonomy" id="643673"/>
    <lineage>
        <taxon>Bacteria</taxon>
        <taxon>Pseudomonadati</taxon>
        <taxon>Pseudomonadota</taxon>
        <taxon>Alphaproteobacteria</taxon>
        <taxon>Hyphomicrobiales</taxon>
        <taxon>Brucellaceae</taxon>
        <taxon>Paenochrobactrum</taxon>
    </lineage>
</organism>
<evidence type="ECO:0000313" key="3">
    <source>
        <dbReference type="EMBL" id="MBB6262725.1"/>
    </source>
</evidence>
<dbReference type="InterPro" id="IPR004291">
    <property type="entry name" value="Transposase_IS66_central"/>
</dbReference>
<reference evidence="3 4" key="1">
    <citation type="submission" date="2020-08" db="EMBL/GenBank/DDBJ databases">
        <title>Genomic Encyclopedia of Type Strains, Phase IV (KMG-IV): sequencing the most valuable type-strain genomes for metagenomic binning, comparative biology and taxonomic classification.</title>
        <authorList>
            <person name="Goeker M."/>
        </authorList>
    </citation>
    <scope>NUCLEOTIDE SEQUENCE [LARGE SCALE GENOMIC DNA]</scope>
    <source>
        <strain evidence="3 4">DSM 22336</strain>
    </source>
</reference>
<proteinExistence type="predicted"/>
<name>A0A841LWF4_9HYPH</name>
<dbReference type="Pfam" id="PF13817">
    <property type="entry name" value="DDE_Tnp_IS66_C"/>
    <property type="match status" value="1"/>
</dbReference>
<dbReference type="InterPro" id="IPR039552">
    <property type="entry name" value="IS66_C"/>
</dbReference>
<dbReference type="Pfam" id="PF03050">
    <property type="entry name" value="DDE_Tnp_IS66"/>
    <property type="match status" value="1"/>
</dbReference>
<feature type="domain" description="Transposase IS66 central" evidence="1">
    <location>
        <begin position="2"/>
        <end position="182"/>
    </location>
</feature>